<dbReference type="InterPro" id="IPR003689">
    <property type="entry name" value="ZIP"/>
</dbReference>
<reference evidence="5 6" key="1">
    <citation type="submission" date="2016-11" db="EMBL/GenBank/DDBJ databases">
        <title>Identification of Bacillus cereus isolated from egg-white.</title>
        <authorList>
            <person name="Soni A."/>
            <person name="Oey I."/>
            <person name="Silcock P."/>
            <person name="Bremer P."/>
        </authorList>
    </citation>
    <scope>NUCLEOTIDE SEQUENCE [LARGE SCALE GENOMIC DNA]</scope>
    <source>
        <strain evidence="5 6">NZAS03</strain>
    </source>
</reference>
<evidence type="ECO:0000256" key="3">
    <source>
        <dbReference type="ARBA" id="ARBA00022989"/>
    </source>
</evidence>
<proteinExistence type="predicted"/>
<dbReference type="Pfam" id="PF02535">
    <property type="entry name" value="Zip"/>
    <property type="match status" value="1"/>
</dbReference>
<dbReference type="GO" id="GO:0005385">
    <property type="term" value="F:zinc ion transmembrane transporter activity"/>
    <property type="evidence" value="ECO:0007669"/>
    <property type="project" value="TreeGrafter"/>
</dbReference>
<evidence type="ECO:0000256" key="2">
    <source>
        <dbReference type="ARBA" id="ARBA00022692"/>
    </source>
</evidence>
<dbReference type="AlphaFoldDB" id="A0A1C4DI48"/>
<keyword evidence="4" id="KW-0472">Membrane</keyword>
<dbReference type="PANTHER" id="PTHR11040:SF44">
    <property type="entry name" value="PROTEIN ZNTC-RELATED"/>
    <property type="match status" value="1"/>
</dbReference>
<accession>A0A1C4DI48</accession>
<dbReference type="Proteomes" id="UP000186535">
    <property type="component" value="Unassembled WGS sequence"/>
</dbReference>
<evidence type="ECO:0000256" key="1">
    <source>
        <dbReference type="ARBA" id="ARBA00004141"/>
    </source>
</evidence>
<evidence type="ECO:0000256" key="4">
    <source>
        <dbReference type="ARBA" id="ARBA00023136"/>
    </source>
</evidence>
<sequence length="251" mass="27342">MEREIIFYVITAALANILGGFVIFFKKNWSRRSLYALMALSSGLLFSIAIMDLVPAALEIMESSSIYIILGFGIIFLFQQLVAPHFHFGEETHQSQTHTTMYGALIGMIIHTFFDGLSIVASFAINSGLGFVVLIAVLIHKIPDGLTISSIVFSSVKSKKKAIGAAVLLGLSTILGATAALFLTELVSLQSSILAISLSLTAGIFLYIALTDLLPVVNATEDRPIILFFFGGIFLNFGLHWMFEQLAPHIH</sequence>
<evidence type="ECO:0000313" key="5">
    <source>
        <dbReference type="EMBL" id="OKA32247.1"/>
    </source>
</evidence>
<dbReference type="PANTHER" id="PTHR11040">
    <property type="entry name" value="ZINC/IRON TRANSPORTER"/>
    <property type="match status" value="1"/>
</dbReference>
<dbReference type="RefSeq" id="WP_016117845.1">
    <property type="nucleotide sequence ID" value="NZ_CAKJVO010000002.1"/>
</dbReference>
<protein>
    <submittedName>
        <fullName evidence="5">ZIP family metal transporter</fullName>
    </submittedName>
</protein>
<dbReference type="EMBL" id="MPON01000023">
    <property type="protein sequence ID" value="OKA32247.1"/>
    <property type="molecule type" value="Genomic_DNA"/>
</dbReference>
<name>A0A1C4DI48_BACCE</name>
<dbReference type="GO" id="GO:0016020">
    <property type="term" value="C:membrane"/>
    <property type="evidence" value="ECO:0007669"/>
    <property type="project" value="UniProtKB-SubCell"/>
</dbReference>
<evidence type="ECO:0000313" key="6">
    <source>
        <dbReference type="Proteomes" id="UP000186535"/>
    </source>
</evidence>
<comment type="caution">
    <text evidence="5">The sequence shown here is derived from an EMBL/GenBank/DDBJ whole genome shotgun (WGS) entry which is preliminary data.</text>
</comment>
<comment type="subcellular location">
    <subcellularLocation>
        <location evidence="1">Membrane</location>
        <topology evidence="1">Multi-pass membrane protein</topology>
    </subcellularLocation>
</comment>
<gene>
    <name evidence="5" type="ORF">BJR07_28775</name>
</gene>
<keyword evidence="2" id="KW-0812">Transmembrane</keyword>
<organism evidence="5 6">
    <name type="scientific">Bacillus cereus</name>
    <dbReference type="NCBI Taxonomy" id="1396"/>
    <lineage>
        <taxon>Bacteria</taxon>
        <taxon>Bacillati</taxon>
        <taxon>Bacillota</taxon>
        <taxon>Bacilli</taxon>
        <taxon>Bacillales</taxon>
        <taxon>Bacillaceae</taxon>
        <taxon>Bacillus</taxon>
        <taxon>Bacillus cereus group</taxon>
    </lineage>
</organism>
<keyword evidence="3" id="KW-1133">Transmembrane helix</keyword>